<evidence type="ECO:0000313" key="1">
    <source>
        <dbReference type="EMBL" id="EGJ99611.1"/>
    </source>
</evidence>
<dbReference type="HOGENOM" id="CLU_3061008_0_0_10"/>
<gene>
    <name evidence="1" type="ORF">HMPREF9455_04025</name>
</gene>
<dbReference type="AlphaFoldDB" id="F5J3V8"/>
<proteinExistence type="predicted"/>
<dbReference type="Proteomes" id="UP000004913">
    <property type="component" value="Unassembled WGS sequence"/>
</dbReference>
<reference evidence="1 2" key="1">
    <citation type="submission" date="2011-04" db="EMBL/GenBank/DDBJ databases">
        <title>The Genome Sequence of Dysgonomonas gadei ATCC BAA-286.</title>
        <authorList>
            <consortium name="The Broad Institute Genome Sequencing Platform"/>
            <person name="Earl A."/>
            <person name="Ward D."/>
            <person name="Feldgarden M."/>
            <person name="Gevers D."/>
            <person name="Pudlo N."/>
            <person name="Martens E."/>
            <person name="Allen-Vercoe E."/>
            <person name="Young S.K."/>
            <person name="Zeng Q."/>
            <person name="Gargeya S."/>
            <person name="Fitzgerald M."/>
            <person name="Haas B."/>
            <person name="Abouelleil A."/>
            <person name="Alvarado L."/>
            <person name="Arachchi H.M."/>
            <person name="Berlin A."/>
            <person name="Brown A."/>
            <person name="Chapman S.B."/>
            <person name="Chen Z."/>
            <person name="Dunbar C."/>
            <person name="Freedman E."/>
            <person name="Gearin G."/>
            <person name="Gellesch M."/>
            <person name="Goldberg J."/>
            <person name="Griggs A."/>
            <person name="Gujja S."/>
            <person name="Heiman D."/>
            <person name="Howarth C."/>
            <person name="Larson L."/>
            <person name="Lui A."/>
            <person name="MacDonald P.J.P."/>
            <person name="Mehta T."/>
            <person name="Montmayeur A."/>
            <person name="Murphy C."/>
            <person name="Neiman D."/>
            <person name="Pearson M."/>
            <person name="Priest M."/>
            <person name="Roberts A."/>
            <person name="Saif S."/>
            <person name="Shea T."/>
            <person name="Shenoy N."/>
            <person name="Sisk P."/>
            <person name="Stolte C."/>
            <person name="Sykes S."/>
            <person name="Yandava C."/>
            <person name="Wortman J."/>
            <person name="Nusbaum C."/>
            <person name="Birren B."/>
        </authorList>
    </citation>
    <scope>NUCLEOTIDE SEQUENCE [LARGE SCALE GENOMIC DNA]</scope>
    <source>
        <strain evidence="1 2">ATCC BAA-286</strain>
    </source>
</reference>
<sequence length="53" mass="6302">MKYNLKDIIFLFLVRIDTIKRVENLLTIFSHFETNVPVLEASSYDDGILRRLM</sequence>
<comment type="caution">
    <text evidence="1">The sequence shown here is derived from an EMBL/GenBank/DDBJ whole genome shotgun (WGS) entry which is preliminary data.</text>
</comment>
<dbReference type="EMBL" id="ADLV01000056">
    <property type="protein sequence ID" value="EGJ99611.1"/>
    <property type="molecule type" value="Genomic_DNA"/>
</dbReference>
<accession>F5J3V8</accession>
<name>F5J3V8_9BACT</name>
<keyword evidence="2" id="KW-1185">Reference proteome</keyword>
<organism evidence="1 2">
    <name type="scientific">Dysgonomonas gadei ATCC BAA-286</name>
    <dbReference type="NCBI Taxonomy" id="742766"/>
    <lineage>
        <taxon>Bacteria</taxon>
        <taxon>Pseudomonadati</taxon>
        <taxon>Bacteroidota</taxon>
        <taxon>Bacteroidia</taxon>
        <taxon>Bacteroidales</taxon>
        <taxon>Dysgonomonadaceae</taxon>
        <taxon>Dysgonomonas</taxon>
    </lineage>
</organism>
<protein>
    <submittedName>
        <fullName evidence="1">Uncharacterized protein</fullName>
    </submittedName>
</protein>
<dbReference type="STRING" id="742766.HMPREF9455_04025"/>
<evidence type="ECO:0000313" key="2">
    <source>
        <dbReference type="Proteomes" id="UP000004913"/>
    </source>
</evidence>